<dbReference type="OrthoDB" id="2269034at2759"/>
<reference evidence="1" key="1">
    <citation type="submission" date="2020-11" db="EMBL/GenBank/DDBJ databases">
        <authorList>
            <consortium name="DOE Joint Genome Institute"/>
            <person name="Ahrendt S."/>
            <person name="Riley R."/>
            <person name="Andreopoulos W."/>
            <person name="Labutti K."/>
            <person name="Pangilinan J."/>
            <person name="Ruiz-Duenas F.J."/>
            <person name="Barrasa J.M."/>
            <person name="Sanchez-Garcia M."/>
            <person name="Camarero S."/>
            <person name="Miyauchi S."/>
            <person name="Serrano A."/>
            <person name="Linde D."/>
            <person name="Babiker R."/>
            <person name="Drula E."/>
            <person name="Ayuso-Fernandez I."/>
            <person name="Pacheco R."/>
            <person name="Padilla G."/>
            <person name="Ferreira P."/>
            <person name="Barriuso J."/>
            <person name="Kellner H."/>
            <person name="Castanera R."/>
            <person name="Alfaro M."/>
            <person name="Ramirez L."/>
            <person name="Pisabarro A.G."/>
            <person name="Kuo A."/>
            <person name="Tritt A."/>
            <person name="Lipzen A."/>
            <person name="He G."/>
            <person name="Yan M."/>
            <person name="Ng V."/>
            <person name="Cullen D."/>
            <person name="Martin F."/>
            <person name="Rosso M.-N."/>
            <person name="Henrissat B."/>
            <person name="Hibbett D."/>
            <person name="Martinez A.T."/>
            <person name="Grigoriev I.V."/>
        </authorList>
    </citation>
    <scope>NUCLEOTIDE SEQUENCE</scope>
    <source>
        <strain evidence="1">AH 40177</strain>
    </source>
</reference>
<dbReference type="Proteomes" id="UP000772434">
    <property type="component" value="Unassembled WGS sequence"/>
</dbReference>
<evidence type="ECO:0008006" key="3">
    <source>
        <dbReference type="Google" id="ProtNLM"/>
    </source>
</evidence>
<proteinExistence type="predicted"/>
<gene>
    <name evidence="1" type="ORF">BDP27DRAFT_1424102</name>
</gene>
<accession>A0A9P5U509</accession>
<dbReference type="Gene3D" id="1.20.1280.50">
    <property type="match status" value="1"/>
</dbReference>
<evidence type="ECO:0000313" key="2">
    <source>
        <dbReference type="Proteomes" id="UP000772434"/>
    </source>
</evidence>
<evidence type="ECO:0000313" key="1">
    <source>
        <dbReference type="EMBL" id="KAF9066212.1"/>
    </source>
</evidence>
<name>A0A9P5U509_9AGAR</name>
<comment type="caution">
    <text evidence="1">The sequence shown here is derived from an EMBL/GenBank/DDBJ whole genome shotgun (WGS) entry which is preliminary data.</text>
</comment>
<organism evidence="1 2">
    <name type="scientific">Rhodocollybia butyracea</name>
    <dbReference type="NCBI Taxonomy" id="206335"/>
    <lineage>
        <taxon>Eukaryota</taxon>
        <taxon>Fungi</taxon>
        <taxon>Dikarya</taxon>
        <taxon>Basidiomycota</taxon>
        <taxon>Agaricomycotina</taxon>
        <taxon>Agaricomycetes</taxon>
        <taxon>Agaricomycetidae</taxon>
        <taxon>Agaricales</taxon>
        <taxon>Marasmiineae</taxon>
        <taxon>Omphalotaceae</taxon>
        <taxon>Rhodocollybia</taxon>
    </lineage>
</organism>
<dbReference type="AlphaFoldDB" id="A0A9P5U509"/>
<sequence length="404" mass="44912">MSHLYPTTYRNCASTLGEGLNDAADELVRPSPRARKNAILQTQVSLAHRVCDSSLRLVTRTGTQVDALQIPSASRVHSGASLIPSNGWHSLPVELLSEIFPHCLPSMLTPLPSLIMEAPLVLLFVCQKWRAVAVSLPQLWSSLRISLPSSNHLFDGKLIQRRNGITKWLNRSGSLPLSLSLVIHHGERGGMYYTASPSQPEQANLESDIFELIAFLMQSSSRFVNLTIFSLSTMYDFSRSIIILGTAFPALQSMRIVHQTAGMYSSEGSKLSTLIPIPEKSMSKLQSLHLDGFNSEVIRYLTRTHSWSPSIKHLILGPSSTMSVPDSLPFGSADILRILSKNMRLHSFHAVVTLNSFDTIQRLLRLSSSVLNLHSLLHLNLQFVIPPHDALHTHPDPDMHRLFK</sequence>
<keyword evidence="2" id="KW-1185">Reference proteome</keyword>
<dbReference type="EMBL" id="JADNRY010000091">
    <property type="protein sequence ID" value="KAF9066212.1"/>
    <property type="molecule type" value="Genomic_DNA"/>
</dbReference>
<protein>
    <recommendedName>
        <fullName evidence="3">F-box domain-containing protein</fullName>
    </recommendedName>
</protein>